<keyword evidence="2" id="KW-0560">Oxidoreductase</keyword>
<dbReference type="PIRSF" id="PIRSF000126">
    <property type="entry name" value="11-beta-HSD1"/>
    <property type="match status" value="1"/>
</dbReference>
<sequence>MEKTYALITGASQGIGQAIAYELAQRGVSLLLVALPDSHLEQTCSRLQSLFPEIEVHALPADLTREEDIRAIAARCYQEGWALRYLINNAGMGFTGTYESYSYEFYEKVLQLNVMATARLTRLLLPLLRKHAPAYILNMASMAAYFQMPYKVIYSSSKAFVYHFSLSLREELRGSGVSVTVVCPGGVLTNPEVRQTIEHLGRLGAAFSLEPQVVARSAVKAMLRRKSEHVPGFWVSLYAKLRHLLPKSWVRRALGWVFRRKFAVQSNATYEKLV</sequence>
<dbReference type="PRINTS" id="PR00080">
    <property type="entry name" value="SDRFAMILY"/>
</dbReference>
<comment type="similarity">
    <text evidence="1 3">Belongs to the short-chain dehydrogenases/reductases (SDR) family.</text>
</comment>
<dbReference type="PANTHER" id="PTHR44196">
    <property type="entry name" value="DEHYDROGENASE/REDUCTASE SDR FAMILY MEMBER 7B"/>
    <property type="match status" value="1"/>
</dbReference>
<dbReference type="Gene3D" id="3.40.50.720">
    <property type="entry name" value="NAD(P)-binding Rossmann-like Domain"/>
    <property type="match status" value="1"/>
</dbReference>
<dbReference type="AlphaFoldDB" id="A0A846MM27"/>
<evidence type="ECO:0000256" key="3">
    <source>
        <dbReference type="RuleBase" id="RU000363"/>
    </source>
</evidence>
<accession>A0A846MM27</accession>
<evidence type="ECO:0000256" key="2">
    <source>
        <dbReference type="ARBA" id="ARBA00023002"/>
    </source>
</evidence>
<dbReference type="InterPro" id="IPR020904">
    <property type="entry name" value="Sc_DH/Rdtase_CS"/>
</dbReference>
<dbReference type="Pfam" id="PF00106">
    <property type="entry name" value="adh_short"/>
    <property type="match status" value="1"/>
</dbReference>
<dbReference type="EMBL" id="JAASRN010000001">
    <property type="protein sequence ID" value="NIK72578.1"/>
    <property type="molecule type" value="Genomic_DNA"/>
</dbReference>
<reference evidence="4 5" key="1">
    <citation type="submission" date="2020-03" db="EMBL/GenBank/DDBJ databases">
        <title>Genomic Encyclopedia of Type Strains, Phase IV (KMG-IV): sequencing the most valuable type-strain genomes for metagenomic binning, comparative biology and taxonomic classification.</title>
        <authorList>
            <person name="Goeker M."/>
        </authorList>
    </citation>
    <scope>NUCLEOTIDE SEQUENCE [LARGE SCALE GENOMIC DNA]</scope>
    <source>
        <strain evidence="4 5">DSM 5718</strain>
    </source>
</reference>
<dbReference type="GO" id="GO:0016020">
    <property type="term" value="C:membrane"/>
    <property type="evidence" value="ECO:0007669"/>
    <property type="project" value="TreeGrafter"/>
</dbReference>
<keyword evidence="5" id="KW-1185">Reference proteome</keyword>
<dbReference type="PANTHER" id="PTHR44196:SF2">
    <property type="entry name" value="SHORT-CHAIN DEHYDROGENASE-RELATED"/>
    <property type="match status" value="1"/>
</dbReference>
<protein>
    <recommendedName>
        <fullName evidence="6">Short-chain dehydrogenase</fullName>
    </recommendedName>
</protein>
<dbReference type="CDD" id="cd05233">
    <property type="entry name" value="SDR_c"/>
    <property type="match status" value="1"/>
</dbReference>
<gene>
    <name evidence="4" type="ORF">FHS56_000064</name>
</gene>
<proteinExistence type="inferred from homology"/>
<dbReference type="InterPro" id="IPR036291">
    <property type="entry name" value="NAD(P)-bd_dom_sf"/>
</dbReference>
<evidence type="ECO:0000313" key="5">
    <source>
        <dbReference type="Proteomes" id="UP000537126"/>
    </source>
</evidence>
<dbReference type="RefSeq" id="WP_166917902.1">
    <property type="nucleotide sequence ID" value="NZ_JAASRN010000001.1"/>
</dbReference>
<evidence type="ECO:0000313" key="4">
    <source>
        <dbReference type="EMBL" id="NIK72578.1"/>
    </source>
</evidence>
<dbReference type="Proteomes" id="UP000537126">
    <property type="component" value="Unassembled WGS sequence"/>
</dbReference>
<dbReference type="SUPFAM" id="SSF51735">
    <property type="entry name" value="NAD(P)-binding Rossmann-fold domains"/>
    <property type="match status" value="1"/>
</dbReference>
<dbReference type="InterPro" id="IPR002347">
    <property type="entry name" value="SDR_fam"/>
</dbReference>
<dbReference type="PRINTS" id="PR00081">
    <property type="entry name" value="GDHRDH"/>
</dbReference>
<comment type="caution">
    <text evidence="4">The sequence shown here is derived from an EMBL/GenBank/DDBJ whole genome shotgun (WGS) entry which is preliminary data.</text>
</comment>
<evidence type="ECO:0008006" key="6">
    <source>
        <dbReference type="Google" id="ProtNLM"/>
    </source>
</evidence>
<evidence type="ECO:0000256" key="1">
    <source>
        <dbReference type="ARBA" id="ARBA00006484"/>
    </source>
</evidence>
<dbReference type="PROSITE" id="PS00061">
    <property type="entry name" value="ADH_SHORT"/>
    <property type="match status" value="1"/>
</dbReference>
<dbReference type="GO" id="GO:0016491">
    <property type="term" value="F:oxidoreductase activity"/>
    <property type="evidence" value="ECO:0007669"/>
    <property type="project" value="UniProtKB-KW"/>
</dbReference>
<organism evidence="4 5">
    <name type="scientific">Thermonema lapsum</name>
    <dbReference type="NCBI Taxonomy" id="28195"/>
    <lineage>
        <taxon>Bacteria</taxon>
        <taxon>Pseudomonadati</taxon>
        <taxon>Bacteroidota</taxon>
        <taxon>Cytophagia</taxon>
        <taxon>Cytophagales</taxon>
        <taxon>Thermonemataceae</taxon>
        <taxon>Thermonema</taxon>
    </lineage>
</organism>
<name>A0A846MM27_9BACT</name>